<comment type="caution">
    <text evidence="1">The sequence shown here is derived from an EMBL/GenBank/DDBJ whole genome shotgun (WGS) entry which is preliminary data.</text>
</comment>
<reference evidence="1 2" key="1">
    <citation type="submission" date="2017-11" db="EMBL/GenBank/DDBJ databases">
        <title>Infants hospitalized years apart are colonized by the same room-sourced microbial strains.</title>
        <authorList>
            <person name="Brooks B."/>
            <person name="Olm M.R."/>
            <person name="Firek B.A."/>
            <person name="Baker R."/>
            <person name="Thomas B.C."/>
            <person name="Morowitz M.J."/>
            <person name="Banfield J.F."/>
        </authorList>
    </citation>
    <scope>NUCLEOTIDE SEQUENCE [LARGE SCALE GENOMIC DNA]</scope>
    <source>
        <strain evidence="1">S2_009_000_R2_76</strain>
    </source>
</reference>
<accession>A0A2W5EJH9</accession>
<name>A0A2W5EJH9_9SPHI</name>
<sequence length="73" mass="8557">NPLQYDIRQLIKAASTLNDDEPFTGENLLRKVLKGTYFEHVLPEGKAEEEKESFLQEHFGKFKDWVDSIRAKF</sequence>
<dbReference type="Proteomes" id="UP000249645">
    <property type="component" value="Unassembled WGS sequence"/>
</dbReference>
<dbReference type="EMBL" id="QFOI01000323">
    <property type="protein sequence ID" value="PZP44315.1"/>
    <property type="molecule type" value="Genomic_DNA"/>
</dbReference>
<protein>
    <submittedName>
        <fullName evidence="1">Oleate hydratase</fullName>
    </submittedName>
</protein>
<proteinExistence type="predicted"/>
<evidence type="ECO:0000313" key="2">
    <source>
        <dbReference type="Proteomes" id="UP000249645"/>
    </source>
</evidence>
<feature type="non-terminal residue" evidence="1">
    <location>
        <position position="1"/>
    </location>
</feature>
<gene>
    <name evidence="1" type="ORF">DI598_14690</name>
</gene>
<organism evidence="1 2">
    <name type="scientific">Pseudopedobacter saltans</name>
    <dbReference type="NCBI Taxonomy" id="151895"/>
    <lineage>
        <taxon>Bacteria</taxon>
        <taxon>Pseudomonadati</taxon>
        <taxon>Bacteroidota</taxon>
        <taxon>Sphingobacteriia</taxon>
        <taxon>Sphingobacteriales</taxon>
        <taxon>Sphingobacteriaceae</taxon>
        <taxon>Pseudopedobacter</taxon>
    </lineage>
</organism>
<evidence type="ECO:0000313" key="1">
    <source>
        <dbReference type="EMBL" id="PZP44315.1"/>
    </source>
</evidence>
<dbReference type="AlphaFoldDB" id="A0A2W5EJH9"/>